<evidence type="ECO:0000313" key="3">
    <source>
        <dbReference type="EMBL" id="MFD1744593.1"/>
    </source>
</evidence>
<feature type="transmembrane region" description="Helical" evidence="1">
    <location>
        <begin position="180"/>
        <end position="201"/>
    </location>
</feature>
<dbReference type="CDD" id="cd03392">
    <property type="entry name" value="PAP2_like_2"/>
    <property type="match status" value="1"/>
</dbReference>
<dbReference type="Pfam" id="PF01569">
    <property type="entry name" value="PAP2"/>
    <property type="match status" value="1"/>
</dbReference>
<keyword evidence="1" id="KW-1133">Transmembrane helix</keyword>
<feature type="transmembrane region" description="Helical" evidence="1">
    <location>
        <begin position="150"/>
        <end position="168"/>
    </location>
</feature>
<dbReference type="SUPFAM" id="SSF48317">
    <property type="entry name" value="Acid phosphatase/Vanadium-dependent haloperoxidase"/>
    <property type="match status" value="1"/>
</dbReference>
<gene>
    <name evidence="3" type="ORF">ACFSE1_03880</name>
</gene>
<sequence>MLQSKVTRSFLERLRGLEPVTLISFAILAGGLFLFANLAGEVMEGDTHAFDETLLLLLRQAGNPGETIGPPWVSHAVKDITALGGVTVLSLMTAITTAYLLLSRRFSIAVFTLCSILGGWMVSSILKIAIARPRPDIVPHLVDVSDLSFPSGHAMLSAVTYLTLGALLSRTQKTPAARFFMIGTALFLTLIIGMSRIFLGVHYPTDVLGGWCAGAAWAVGCWLVARRYISAKPEPEA</sequence>
<proteinExistence type="predicted"/>
<keyword evidence="1" id="KW-0812">Transmembrane</keyword>
<feature type="transmembrane region" description="Helical" evidence="1">
    <location>
        <begin position="80"/>
        <end position="102"/>
    </location>
</feature>
<dbReference type="EMBL" id="JBHUEQ010000004">
    <property type="protein sequence ID" value="MFD1744593.1"/>
    <property type="molecule type" value="Genomic_DNA"/>
</dbReference>
<accession>A0ABW4LZK7</accession>
<protein>
    <submittedName>
        <fullName evidence="3">Phosphatase PAP2 family protein</fullName>
    </submittedName>
</protein>
<evidence type="ECO:0000256" key="1">
    <source>
        <dbReference type="SAM" id="Phobius"/>
    </source>
</evidence>
<dbReference type="InterPro" id="IPR036938">
    <property type="entry name" value="PAP2/HPO_sf"/>
</dbReference>
<reference evidence="4" key="1">
    <citation type="journal article" date="2019" name="Int. J. Syst. Evol. Microbiol.">
        <title>The Global Catalogue of Microorganisms (GCM) 10K type strain sequencing project: providing services to taxonomists for standard genome sequencing and annotation.</title>
        <authorList>
            <consortium name="The Broad Institute Genomics Platform"/>
            <consortium name="The Broad Institute Genome Sequencing Center for Infectious Disease"/>
            <person name="Wu L."/>
            <person name="Ma J."/>
        </authorList>
    </citation>
    <scope>NUCLEOTIDE SEQUENCE [LARGE SCALE GENOMIC DNA]</scope>
    <source>
        <strain evidence="4">CG52</strain>
    </source>
</reference>
<comment type="caution">
    <text evidence="3">The sequence shown here is derived from an EMBL/GenBank/DDBJ whole genome shotgun (WGS) entry which is preliminary data.</text>
</comment>
<feature type="transmembrane region" description="Helical" evidence="1">
    <location>
        <begin position="109"/>
        <end position="130"/>
    </location>
</feature>
<feature type="domain" description="Phosphatidic acid phosphatase type 2/haloperoxidase" evidence="2">
    <location>
        <begin position="108"/>
        <end position="222"/>
    </location>
</feature>
<dbReference type="RefSeq" id="WP_377396791.1">
    <property type="nucleotide sequence ID" value="NZ_JBHUEQ010000004.1"/>
</dbReference>
<evidence type="ECO:0000313" key="4">
    <source>
        <dbReference type="Proteomes" id="UP001597322"/>
    </source>
</evidence>
<keyword evidence="1" id="KW-0472">Membrane</keyword>
<name>A0ABW4LZK7_9HYPH</name>
<dbReference type="Proteomes" id="UP001597322">
    <property type="component" value="Unassembled WGS sequence"/>
</dbReference>
<dbReference type="PANTHER" id="PTHR14969:SF13">
    <property type="entry name" value="AT30094P"/>
    <property type="match status" value="1"/>
</dbReference>
<dbReference type="PANTHER" id="PTHR14969">
    <property type="entry name" value="SPHINGOSINE-1-PHOSPHATE PHOSPHOHYDROLASE"/>
    <property type="match status" value="1"/>
</dbReference>
<keyword evidence="4" id="KW-1185">Reference proteome</keyword>
<dbReference type="Gene3D" id="1.20.144.10">
    <property type="entry name" value="Phosphatidic acid phosphatase type 2/haloperoxidase"/>
    <property type="match status" value="2"/>
</dbReference>
<feature type="transmembrane region" description="Helical" evidence="1">
    <location>
        <begin position="207"/>
        <end position="225"/>
    </location>
</feature>
<feature type="transmembrane region" description="Helical" evidence="1">
    <location>
        <begin position="20"/>
        <end position="40"/>
    </location>
</feature>
<evidence type="ECO:0000259" key="2">
    <source>
        <dbReference type="SMART" id="SM00014"/>
    </source>
</evidence>
<dbReference type="InterPro" id="IPR000326">
    <property type="entry name" value="PAP2/HPO"/>
</dbReference>
<dbReference type="SMART" id="SM00014">
    <property type="entry name" value="acidPPc"/>
    <property type="match status" value="1"/>
</dbReference>
<organism evidence="3 4">
    <name type="scientific">Rhizobium helianthi</name>
    <dbReference type="NCBI Taxonomy" id="1132695"/>
    <lineage>
        <taxon>Bacteria</taxon>
        <taxon>Pseudomonadati</taxon>
        <taxon>Pseudomonadota</taxon>
        <taxon>Alphaproteobacteria</taxon>
        <taxon>Hyphomicrobiales</taxon>
        <taxon>Rhizobiaceae</taxon>
        <taxon>Rhizobium/Agrobacterium group</taxon>
        <taxon>Rhizobium</taxon>
    </lineage>
</organism>